<feature type="domain" description="C2H2-type" evidence="2">
    <location>
        <begin position="278"/>
        <end position="300"/>
    </location>
</feature>
<feature type="region of interest" description="Disordered" evidence="1">
    <location>
        <begin position="82"/>
        <end position="111"/>
    </location>
</feature>
<proteinExistence type="predicted"/>
<feature type="compositionally biased region" description="Basic and acidic residues" evidence="1">
    <location>
        <begin position="88"/>
        <end position="102"/>
    </location>
</feature>
<name>A0A5C3MTG7_9AGAM</name>
<feature type="region of interest" description="Disordered" evidence="1">
    <location>
        <begin position="40"/>
        <end position="61"/>
    </location>
</feature>
<feature type="region of interest" description="Disordered" evidence="1">
    <location>
        <begin position="132"/>
        <end position="193"/>
    </location>
</feature>
<dbReference type="InterPro" id="IPR013087">
    <property type="entry name" value="Znf_C2H2_type"/>
</dbReference>
<dbReference type="AlphaFoldDB" id="A0A5C3MTG7"/>
<dbReference type="Proteomes" id="UP000305948">
    <property type="component" value="Unassembled WGS sequence"/>
</dbReference>
<evidence type="ECO:0000313" key="4">
    <source>
        <dbReference type="Proteomes" id="UP000305948"/>
    </source>
</evidence>
<feature type="compositionally biased region" description="Low complexity" evidence="1">
    <location>
        <begin position="177"/>
        <end position="186"/>
    </location>
</feature>
<keyword evidence="4" id="KW-1185">Reference proteome</keyword>
<feature type="compositionally biased region" description="Polar residues" evidence="1">
    <location>
        <begin position="41"/>
        <end position="51"/>
    </location>
</feature>
<accession>A0A5C3MTG7</accession>
<dbReference type="STRING" id="5364.A0A5C3MTG7"/>
<gene>
    <name evidence="3" type="ORF">OE88DRAFT_1738769</name>
</gene>
<dbReference type="PROSITE" id="PS00028">
    <property type="entry name" value="ZINC_FINGER_C2H2_1"/>
    <property type="match status" value="1"/>
</dbReference>
<evidence type="ECO:0000313" key="3">
    <source>
        <dbReference type="EMBL" id="TFK47068.1"/>
    </source>
</evidence>
<dbReference type="EMBL" id="ML213525">
    <property type="protein sequence ID" value="TFK47068.1"/>
    <property type="molecule type" value="Genomic_DNA"/>
</dbReference>
<organism evidence="3 4">
    <name type="scientific">Heliocybe sulcata</name>
    <dbReference type="NCBI Taxonomy" id="5364"/>
    <lineage>
        <taxon>Eukaryota</taxon>
        <taxon>Fungi</taxon>
        <taxon>Dikarya</taxon>
        <taxon>Basidiomycota</taxon>
        <taxon>Agaricomycotina</taxon>
        <taxon>Agaricomycetes</taxon>
        <taxon>Gloeophyllales</taxon>
        <taxon>Gloeophyllaceae</taxon>
        <taxon>Heliocybe</taxon>
    </lineage>
</organism>
<reference evidence="3 4" key="1">
    <citation type="journal article" date="2019" name="Nat. Ecol. Evol.">
        <title>Megaphylogeny resolves global patterns of mushroom evolution.</title>
        <authorList>
            <person name="Varga T."/>
            <person name="Krizsan K."/>
            <person name="Foldi C."/>
            <person name="Dima B."/>
            <person name="Sanchez-Garcia M."/>
            <person name="Sanchez-Ramirez S."/>
            <person name="Szollosi G.J."/>
            <person name="Szarkandi J.G."/>
            <person name="Papp V."/>
            <person name="Albert L."/>
            <person name="Andreopoulos W."/>
            <person name="Angelini C."/>
            <person name="Antonin V."/>
            <person name="Barry K.W."/>
            <person name="Bougher N.L."/>
            <person name="Buchanan P."/>
            <person name="Buyck B."/>
            <person name="Bense V."/>
            <person name="Catcheside P."/>
            <person name="Chovatia M."/>
            <person name="Cooper J."/>
            <person name="Damon W."/>
            <person name="Desjardin D."/>
            <person name="Finy P."/>
            <person name="Geml J."/>
            <person name="Haridas S."/>
            <person name="Hughes K."/>
            <person name="Justo A."/>
            <person name="Karasinski D."/>
            <person name="Kautmanova I."/>
            <person name="Kiss B."/>
            <person name="Kocsube S."/>
            <person name="Kotiranta H."/>
            <person name="LaButti K.M."/>
            <person name="Lechner B.E."/>
            <person name="Liimatainen K."/>
            <person name="Lipzen A."/>
            <person name="Lukacs Z."/>
            <person name="Mihaltcheva S."/>
            <person name="Morgado L.N."/>
            <person name="Niskanen T."/>
            <person name="Noordeloos M.E."/>
            <person name="Ohm R.A."/>
            <person name="Ortiz-Santana B."/>
            <person name="Ovrebo C."/>
            <person name="Racz N."/>
            <person name="Riley R."/>
            <person name="Savchenko A."/>
            <person name="Shiryaev A."/>
            <person name="Soop K."/>
            <person name="Spirin V."/>
            <person name="Szebenyi C."/>
            <person name="Tomsovsky M."/>
            <person name="Tulloss R.E."/>
            <person name="Uehling J."/>
            <person name="Grigoriev I.V."/>
            <person name="Vagvolgyi C."/>
            <person name="Papp T."/>
            <person name="Martin F.M."/>
            <person name="Miettinen O."/>
            <person name="Hibbett D.S."/>
            <person name="Nagy L.G."/>
        </authorList>
    </citation>
    <scope>NUCLEOTIDE SEQUENCE [LARGE SCALE GENOMIC DNA]</scope>
    <source>
        <strain evidence="3 4">OMC1185</strain>
    </source>
</reference>
<sequence length="311" mass="33405">MPQTTTVAEEDDWAGDIIAMLSLPQAGVAVDTAEVCAPRQGHSNTVYSQTPPDAEKENKQPTSVDVDVPFGVPHASTVVHQVQGENSVDWKTDGKGKGKGGEENEAEEQEDVVHPDALVSLFTTEILFPNGRKPLSKTSSAANEMASLPSYEPGPAAVPLMKKRPRVSDEDLQPVGAPQARAAPRTRAPKAKPPAVQATCLWAGCGKTFMTNAPATTLAHLKTHGEDVALLNAQGYLRCRWPGCIGRRVDDNGPGRFSSTAAWSRHVHSIHIMGKKLCPHGCGKLVGRGDAVKRHNERHHPELLKKARIEG</sequence>
<protein>
    <recommendedName>
        <fullName evidence="2">C2H2-type domain-containing protein</fullName>
    </recommendedName>
</protein>
<evidence type="ECO:0000259" key="2">
    <source>
        <dbReference type="PROSITE" id="PS00028"/>
    </source>
</evidence>
<evidence type="ECO:0000256" key="1">
    <source>
        <dbReference type="SAM" id="MobiDB-lite"/>
    </source>
</evidence>